<dbReference type="PRINTS" id="PR00205">
    <property type="entry name" value="CADHERIN"/>
</dbReference>
<evidence type="ECO:0000313" key="17">
    <source>
        <dbReference type="Proteomes" id="UP001286313"/>
    </source>
</evidence>
<feature type="domain" description="Cadherin" evidence="15">
    <location>
        <begin position="1062"/>
        <end position="1109"/>
    </location>
</feature>
<dbReference type="GO" id="GO:0005886">
    <property type="term" value="C:plasma membrane"/>
    <property type="evidence" value="ECO:0007669"/>
    <property type="project" value="InterPro"/>
</dbReference>
<dbReference type="InterPro" id="IPR050174">
    <property type="entry name" value="Protocadherin/Cadherin-CA"/>
</dbReference>
<dbReference type="FunFam" id="2.60.40.60:FF:000015">
    <property type="entry name" value="FAT atypical cadherin 1"/>
    <property type="match status" value="2"/>
</dbReference>
<evidence type="ECO:0000256" key="13">
    <source>
        <dbReference type="SAM" id="MobiDB-lite"/>
    </source>
</evidence>
<dbReference type="FunFam" id="2.60.40.60:FF:000033">
    <property type="entry name" value="FAT atypical cadherin 1"/>
    <property type="match status" value="2"/>
</dbReference>
<gene>
    <name evidence="16" type="ORF">Pcinc_044475</name>
</gene>
<proteinExistence type="predicted"/>
<evidence type="ECO:0000313" key="16">
    <source>
        <dbReference type="EMBL" id="KAK3848747.1"/>
    </source>
</evidence>
<sequence length="1124" mass="124063">MHQGVQPPSTYLLLFSLLTTTTTTTILASTTTISHIGDELVLLRDSYNVSIYENSLARTYVTGPELIGITLSSLPSPENLTYQIVSGDTDGFFVAETKIVGGIAVLQIRTRMGQRDVLNRERRAYYTLVVEARLASASTFASTNVSVEVLDKNDNIPLFYNATYKVRVGEDTALNTPLITVLADDADAGLNGQLYYFLQDHDMNLFAIHPTTGELWLTRPLSSRSSRMHRVRVSAQDRGPRRRNSRMSTAAQAVVEVQAYLVNLHSPAIRVQQLPSVIKDSNMHIYANITVRDPDTDDNGVVDDVAVVDGDPDALFSVVRGSRPSEFSLVVMQFLDRPLTPTGHDLTLQATDRGTPPRSSRTTVHINIASKNIQVPVFARVQYEEAVSEEAPPSTPVVRVATPEADHNLNNLVQFRLVAGNQDNKFSINHTTGIIYTTDWLDHETTDYYSLTVTAIDQATDARLTQSSAKVIFRVLDANDNSPMFSTPNTEVTLDENEPSASYVTRMVATDADSGENGFISYSIANSDDIPFTIDPFDGTIRTSSVLDYETQHRVYTIKVRASDWGTPLKRESETTVKVKVRDKNDNIPQFSDVDCEGWVAVNSPIGTSILTLTAMDLDHGTSLQYQLFDGADQGCWNINDSSGVITQICDLTNVEFANKKQFTFNVTASDGYHISDATSVTLLINSPDRNTNDILQDHSYVDCHKTNISSRVAEVLKVAAKNQEEQEKYVLLPVRYGYNSHTPEFSDKLPGVIQVPENTRVGAHLVTAVASDHDRSYDGRVVYSLSYSDPVFTIGLQSGVVQLVGKLDYEVRTEHVLNITVYDLGWPHRSNSINLTVAVQDDNDCTPEFTRISYNINIPEDTHNGTSVTQVTAMDADSGLNSLLTYEMVSEVGEFAVDRDTGVLYVTGELDRERQDVYDLRVRAWDSATENPRSALTRVLVTILDINDCPPDFGASGSLSVEVPEDLPRGAVVAAVQAVDRDLGLGGNFTYSLVSGHGGALRIDEMTGVIRLIENLDYETQQWYNVTVRAQDRGSPQLESLTWVFIRVNDVDENLGPPVFSVPVWRAEVRENLPLGTPVTNLTARDPDHSTLTYTITHGNGLGYFSVDAQGQCPISSSIYYSS</sequence>
<feature type="domain" description="Cadherin" evidence="15">
    <location>
        <begin position="285"/>
        <end position="378"/>
    </location>
</feature>
<dbReference type="GO" id="GO:0048513">
    <property type="term" value="P:animal organ development"/>
    <property type="evidence" value="ECO:0007669"/>
    <property type="project" value="UniProtKB-ARBA"/>
</dbReference>
<feature type="domain" description="Cadherin" evidence="15">
    <location>
        <begin position="160"/>
        <end position="269"/>
    </location>
</feature>
<evidence type="ECO:0000256" key="9">
    <source>
        <dbReference type="ARBA" id="ARBA00023136"/>
    </source>
</evidence>
<keyword evidence="10" id="KW-1015">Disulfide bond</keyword>
<dbReference type="GO" id="GO:0001736">
    <property type="term" value="P:establishment of planar polarity"/>
    <property type="evidence" value="ECO:0007669"/>
    <property type="project" value="UniProtKB-ARBA"/>
</dbReference>
<evidence type="ECO:0000259" key="15">
    <source>
        <dbReference type="PROSITE" id="PS50268"/>
    </source>
</evidence>
<feature type="domain" description="Cadherin" evidence="15">
    <location>
        <begin position="956"/>
        <end position="1061"/>
    </location>
</feature>
<dbReference type="PANTHER" id="PTHR24028:SF328">
    <property type="entry name" value="CADHERIN-3"/>
    <property type="match status" value="1"/>
</dbReference>
<feature type="chain" id="PRO_5042187089" description="Cadherin domain-containing protein" evidence="14">
    <location>
        <begin position="24"/>
        <end position="1124"/>
    </location>
</feature>
<keyword evidence="4 14" id="KW-0732">Signal</keyword>
<accession>A0AAE1BEN8</accession>
<feature type="signal peptide" evidence="14">
    <location>
        <begin position="1"/>
        <end position="23"/>
    </location>
</feature>
<evidence type="ECO:0000256" key="7">
    <source>
        <dbReference type="ARBA" id="ARBA00022889"/>
    </source>
</evidence>
<evidence type="ECO:0000256" key="4">
    <source>
        <dbReference type="ARBA" id="ARBA00022729"/>
    </source>
</evidence>
<dbReference type="InterPro" id="IPR020894">
    <property type="entry name" value="Cadherin_CS"/>
</dbReference>
<evidence type="ECO:0000256" key="1">
    <source>
        <dbReference type="ARBA" id="ARBA00004167"/>
    </source>
</evidence>
<keyword evidence="7" id="KW-0130">Cell adhesion</keyword>
<keyword evidence="11" id="KW-0325">Glycoprotein</keyword>
<keyword evidence="2" id="KW-0245">EGF-like domain</keyword>
<feature type="domain" description="Cadherin" evidence="15">
    <location>
        <begin position="748"/>
        <end position="850"/>
    </location>
</feature>
<dbReference type="GO" id="GO:0007163">
    <property type="term" value="P:establishment or maintenance of cell polarity"/>
    <property type="evidence" value="ECO:0007669"/>
    <property type="project" value="UniProtKB-ARBA"/>
</dbReference>
<comment type="subcellular location">
    <subcellularLocation>
        <location evidence="1">Membrane</location>
        <topology evidence="1">Single-pass membrane protein</topology>
    </subcellularLocation>
</comment>
<feature type="domain" description="Cadherin" evidence="15">
    <location>
        <begin position="486"/>
        <end position="591"/>
    </location>
</feature>
<evidence type="ECO:0000256" key="11">
    <source>
        <dbReference type="ARBA" id="ARBA00023180"/>
    </source>
</evidence>
<reference evidence="16" key="1">
    <citation type="submission" date="2023-10" db="EMBL/GenBank/DDBJ databases">
        <title>Genome assemblies of two species of porcelain crab, Petrolisthes cinctipes and Petrolisthes manimaculis (Anomura: Porcellanidae).</title>
        <authorList>
            <person name="Angst P."/>
        </authorList>
    </citation>
    <scope>NUCLEOTIDE SEQUENCE</scope>
    <source>
        <strain evidence="16">PB745_01</strain>
        <tissue evidence="16">Gill</tissue>
    </source>
</reference>
<dbReference type="FunFam" id="2.60.40.60:FF:000039">
    <property type="entry name" value="FAT atypical cadherin 3"/>
    <property type="match status" value="1"/>
</dbReference>
<evidence type="ECO:0000256" key="5">
    <source>
        <dbReference type="ARBA" id="ARBA00022737"/>
    </source>
</evidence>
<feature type="region of interest" description="Disordered" evidence="13">
    <location>
        <begin position="227"/>
        <end position="247"/>
    </location>
</feature>
<keyword evidence="17" id="KW-1185">Reference proteome</keyword>
<dbReference type="GO" id="GO:0007156">
    <property type="term" value="P:homophilic cell adhesion via plasma membrane adhesion molecules"/>
    <property type="evidence" value="ECO:0007669"/>
    <property type="project" value="InterPro"/>
</dbReference>
<name>A0AAE1BEN8_PETCI</name>
<evidence type="ECO:0000256" key="10">
    <source>
        <dbReference type="ARBA" id="ARBA00023157"/>
    </source>
</evidence>
<keyword evidence="8" id="KW-1133">Transmembrane helix</keyword>
<dbReference type="AlphaFoldDB" id="A0AAE1BEN8"/>
<dbReference type="SUPFAM" id="SSF49313">
    <property type="entry name" value="Cadherin-like"/>
    <property type="match status" value="10"/>
</dbReference>
<dbReference type="SMART" id="SM00112">
    <property type="entry name" value="CA"/>
    <property type="match status" value="9"/>
</dbReference>
<evidence type="ECO:0000256" key="6">
    <source>
        <dbReference type="ARBA" id="ARBA00022837"/>
    </source>
</evidence>
<dbReference type="FunFam" id="2.60.40.60:FF:000064">
    <property type="entry name" value="FAT atypical cadherin 1"/>
    <property type="match status" value="1"/>
</dbReference>
<keyword evidence="6 12" id="KW-0106">Calcium</keyword>
<feature type="domain" description="Cadherin" evidence="15">
    <location>
        <begin position="379"/>
        <end position="485"/>
    </location>
</feature>
<feature type="domain" description="Cadherin" evidence="15">
    <location>
        <begin position="43"/>
        <end position="159"/>
    </location>
</feature>
<dbReference type="GO" id="GO:0008104">
    <property type="term" value="P:intracellular protein localization"/>
    <property type="evidence" value="ECO:0007669"/>
    <property type="project" value="UniProtKB-ARBA"/>
</dbReference>
<dbReference type="GO" id="GO:0048589">
    <property type="term" value="P:developmental growth"/>
    <property type="evidence" value="ECO:0007669"/>
    <property type="project" value="UniProtKB-ARBA"/>
</dbReference>
<evidence type="ECO:0000256" key="2">
    <source>
        <dbReference type="ARBA" id="ARBA00022536"/>
    </source>
</evidence>
<evidence type="ECO:0000256" key="3">
    <source>
        <dbReference type="ARBA" id="ARBA00022692"/>
    </source>
</evidence>
<evidence type="ECO:0000256" key="14">
    <source>
        <dbReference type="SAM" id="SignalP"/>
    </source>
</evidence>
<dbReference type="PANTHER" id="PTHR24028">
    <property type="entry name" value="CADHERIN-87A"/>
    <property type="match status" value="1"/>
</dbReference>
<keyword evidence="5" id="KW-0677">Repeat</keyword>
<evidence type="ECO:0000256" key="8">
    <source>
        <dbReference type="ARBA" id="ARBA00022989"/>
    </source>
</evidence>
<protein>
    <recommendedName>
        <fullName evidence="15">Cadherin domain-containing protein</fullName>
    </recommendedName>
</protein>
<organism evidence="16 17">
    <name type="scientific">Petrolisthes cinctipes</name>
    <name type="common">Flat porcelain crab</name>
    <dbReference type="NCBI Taxonomy" id="88211"/>
    <lineage>
        <taxon>Eukaryota</taxon>
        <taxon>Metazoa</taxon>
        <taxon>Ecdysozoa</taxon>
        <taxon>Arthropoda</taxon>
        <taxon>Crustacea</taxon>
        <taxon>Multicrustacea</taxon>
        <taxon>Malacostraca</taxon>
        <taxon>Eumalacostraca</taxon>
        <taxon>Eucarida</taxon>
        <taxon>Decapoda</taxon>
        <taxon>Pleocyemata</taxon>
        <taxon>Anomura</taxon>
        <taxon>Galatheoidea</taxon>
        <taxon>Porcellanidae</taxon>
        <taxon>Petrolisthes</taxon>
    </lineage>
</organism>
<dbReference type="Pfam" id="PF00028">
    <property type="entry name" value="Cadherin"/>
    <property type="match status" value="6"/>
</dbReference>
<dbReference type="GO" id="GO:0005509">
    <property type="term" value="F:calcium ion binding"/>
    <property type="evidence" value="ECO:0007669"/>
    <property type="project" value="UniProtKB-UniRule"/>
</dbReference>
<comment type="caution">
    <text evidence="16">The sequence shown here is derived from an EMBL/GenBank/DDBJ whole genome shotgun (WGS) entry which is preliminary data.</text>
</comment>
<keyword evidence="3" id="KW-0812">Transmembrane</keyword>
<feature type="domain" description="Cadherin" evidence="15">
    <location>
        <begin position="603"/>
        <end position="701"/>
    </location>
</feature>
<evidence type="ECO:0000256" key="12">
    <source>
        <dbReference type="PROSITE-ProRule" id="PRU00043"/>
    </source>
</evidence>
<keyword evidence="9" id="KW-0472">Membrane</keyword>
<dbReference type="FunFam" id="2.60.40.60:FF:000020">
    <property type="entry name" value="Dachsous cadherin-related 1b"/>
    <property type="match status" value="1"/>
</dbReference>
<dbReference type="PROSITE" id="PS00232">
    <property type="entry name" value="CADHERIN_1"/>
    <property type="match status" value="2"/>
</dbReference>
<dbReference type="InterPro" id="IPR002126">
    <property type="entry name" value="Cadherin-like_dom"/>
</dbReference>
<dbReference type="PROSITE" id="PS50268">
    <property type="entry name" value="CADHERIN_2"/>
    <property type="match status" value="10"/>
</dbReference>
<dbReference type="Gene3D" id="2.60.40.60">
    <property type="entry name" value="Cadherins"/>
    <property type="match status" value="10"/>
</dbReference>
<dbReference type="EMBL" id="JAWQEG010009380">
    <property type="protein sequence ID" value="KAK3848747.1"/>
    <property type="molecule type" value="Genomic_DNA"/>
</dbReference>
<dbReference type="Proteomes" id="UP001286313">
    <property type="component" value="Unassembled WGS sequence"/>
</dbReference>
<dbReference type="InterPro" id="IPR015919">
    <property type="entry name" value="Cadherin-like_sf"/>
</dbReference>
<feature type="domain" description="Cadherin" evidence="15">
    <location>
        <begin position="851"/>
        <end position="954"/>
    </location>
</feature>
<dbReference type="CDD" id="cd11304">
    <property type="entry name" value="Cadherin_repeat"/>
    <property type="match status" value="9"/>
</dbReference>